<accession>A0A6I6N713</accession>
<protein>
    <submittedName>
        <fullName evidence="2">Uncharacterized protein</fullName>
    </submittedName>
</protein>
<dbReference type="RefSeq" id="WP_158920027.1">
    <property type="nucleotide sequence ID" value="NZ_CP047020.1"/>
</dbReference>
<reference evidence="2 3" key="1">
    <citation type="submission" date="2019-12" db="EMBL/GenBank/DDBJ databases">
        <title>Streptomyces sp. strain T44 isolated from rhizosphere soil of Broussonetia papyrifera.</title>
        <authorList>
            <person name="Mo P."/>
        </authorList>
    </citation>
    <scope>NUCLEOTIDE SEQUENCE [LARGE SCALE GENOMIC DNA]</scope>
    <source>
        <strain evidence="2 3">T44</strain>
    </source>
</reference>
<evidence type="ECO:0000256" key="1">
    <source>
        <dbReference type="SAM" id="MobiDB-lite"/>
    </source>
</evidence>
<evidence type="ECO:0000313" key="2">
    <source>
        <dbReference type="EMBL" id="QHA04317.1"/>
    </source>
</evidence>
<sequence length="162" mass="16972">MPCPSCGWSGTRLPITASEPSDPSVGRIGGELLGARAVAVQHEPVRMEEARRFVDPAVRGGHRRRGARGADDRAAHRGRRPPARDGTAPDRRPTPCAESVALAGTGSGSPGSGCAHDTGVRAQVRRRPAAGKRWPASPGSRRTLWFTLVPPSLMCAPAVCAS</sequence>
<proteinExistence type="predicted"/>
<feature type="region of interest" description="Disordered" evidence="1">
    <location>
        <begin position="1"/>
        <end position="28"/>
    </location>
</feature>
<organism evidence="2 3">
    <name type="scientific">Streptomyces broussonetiae</name>
    <dbReference type="NCBI Taxonomy" id="2686304"/>
    <lineage>
        <taxon>Bacteria</taxon>
        <taxon>Bacillati</taxon>
        <taxon>Actinomycetota</taxon>
        <taxon>Actinomycetes</taxon>
        <taxon>Kitasatosporales</taxon>
        <taxon>Streptomycetaceae</taxon>
        <taxon>Streptomyces</taxon>
    </lineage>
</organism>
<evidence type="ECO:0000313" key="3">
    <source>
        <dbReference type="Proteomes" id="UP000436138"/>
    </source>
</evidence>
<keyword evidence="3" id="KW-1185">Reference proteome</keyword>
<dbReference type="EMBL" id="CP047020">
    <property type="protein sequence ID" value="QHA04317.1"/>
    <property type="molecule type" value="Genomic_DNA"/>
</dbReference>
<feature type="region of interest" description="Disordered" evidence="1">
    <location>
        <begin position="51"/>
        <end position="117"/>
    </location>
</feature>
<dbReference type="AlphaFoldDB" id="A0A6I6N713"/>
<dbReference type="KEGG" id="sbro:GQF42_14385"/>
<name>A0A6I6N713_9ACTN</name>
<gene>
    <name evidence="2" type="ORF">GQF42_14385</name>
</gene>
<dbReference type="Proteomes" id="UP000436138">
    <property type="component" value="Chromosome"/>
</dbReference>